<dbReference type="Gene3D" id="3.30.70.890">
    <property type="entry name" value="GHMP kinase, C-terminal domain"/>
    <property type="match status" value="1"/>
</dbReference>
<evidence type="ECO:0000256" key="2">
    <source>
        <dbReference type="ARBA" id="ARBA00006495"/>
    </source>
</evidence>
<gene>
    <name evidence="15" type="ORF">AUJ73_04775</name>
</gene>
<keyword evidence="6" id="KW-0808">Transferase</keyword>
<evidence type="ECO:0000256" key="6">
    <source>
        <dbReference type="ARBA" id="ARBA00022679"/>
    </source>
</evidence>
<protein>
    <recommendedName>
        <fullName evidence="3">mevalonate kinase</fullName>
        <ecNumber evidence="3">2.7.1.36</ecNumber>
    </recommendedName>
</protein>
<keyword evidence="10" id="KW-0460">Magnesium</keyword>
<dbReference type="SUPFAM" id="SSF55060">
    <property type="entry name" value="GHMP Kinase, C-terminal domain"/>
    <property type="match status" value="1"/>
</dbReference>
<evidence type="ECO:0000256" key="5">
    <source>
        <dbReference type="ARBA" id="ARBA00022516"/>
    </source>
</evidence>
<dbReference type="Pfam" id="PF00288">
    <property type="entry name" value="GHMP_kinases_N"/>
    <property type="match status" value="1"/>
</dbReference>
<evidence type="ECO:0000256" key="8">
    <source>
        <dbReference type="ARBA" id="ARBA00022777"/>
    </source>
</evidence>
<dbReference type="UniPathway" id="UPA00057">
    <property type="reaction ID" value="UER00098"/>
</dbReference>
<comment type="caution">
    <text evidence="15">The sequence shown here is derived from an EMBL/GenBank/DDBJ whole genome shotgun (WGS) entry which is preliminary data.</text>
</comment>
<evidence type="ECO:0000256" key="10">
    <source>
        <dbReference type="ARBA" id="ARBA00022842"/>
    </source>
</evidence>
<proteinExistence type="inferred from homology"/>
<keyword evidence="4" id="KW-0963">Cytoplasm</keyword>
<dbReference type="EMBL" id="MNUY01000075">
    <property type="protein sequence ID" value="OIO12914.1"/>
    <property type="molecule type" value="Genomic_DNA"/>
</dbReference>
<dbReference type="PRINTS" id="PR00959">
    <property type="entry name" value="MEVGALKINASE"/>
</dbReference>
<dbReference type="InterPro" id="IPR019539">
    <property type="entry name" value="GalKase_N"/>
</dbReference>
<dbReference type="GO" id="GO:0005524">
    <property type="term" value="F:ATP binding"/>
    <property type="evidence" value="ECO:0007669"/>
    <property type="project" value="UniProtKB-KW"/>
</dbReference>
<comment type="similarity">
    <text evidence="2">Belongs to the GHMP kinase family. Mevalonate kinase subfamily.</text>
</comment>
<evidence type="ECO:0000313" key="16">
    <source>
        <dbReference type="Proteomes" id="UP000183120"/>
    </source>
</evidence>
<comment type="pathway">
    <text evidence="12">Isoprenoid biosynthesis; isopentenyl diphosphate biosynthesis via mevalonate pathway; isopentenyl diphosphate from (R)-mevalonate: step 1/3.</text>
</comment>
<dbReference type="PANTHER" id="PTHR43290:SF2">
    <property type="entry name" value="MEVALONATE KINASE"/>
    <property type="match status" value="1"/>
</dbReference>
<evidence type="ECO:0000256" key="4">
    <source>
        <dbReference type="ARBA" id="ARBA00022490"/>
    </source>
</evidence>
<dbReference type="Gene3D" id="3.30.230.10">
    <property type="match status" value="1"/>
</dbReference>
<dbReference type="PANTHER" id="PTHR43290">
    <property type="entry name" value="MEVALONATE KINASE"/>
    <property type="match status" value="1"/>
</dbReference>
<dbReference type="STRING" id="1805209.AUJ73_04775"/>
<dbReference type="SUPFAM" id="SSF54211">
    <property type="entry name" value="Ribosomal protein S5 domain 2-like"/>
    <property type="match status" value="1"/>
</dbReference>
<dbReference type="InterPro" id="IPR020568">
    <property type="entry name" value="Ribosomal_Su5_D2-typ_SF"/>
</dbReference>
<dbReference type="GO" id="GO:0019287">
    <property type="term" value="P:isopentenyl diphosphate biosynthetic process, mevalonate pathway"/>
    <property type="evidence" value="ECO:0007669"/>
    <property type="project" value="UniProtKB-UniPathway"/>
</dbReference>
<comment type="subcellular location">
    <subcellularLocation>
        <location evidence="1">Cytoplasm</location>
    </subcellularLocation>
</comment>
<organism evidence="15 16">
    <name type="scientific">Candidatus Gottesmanbacteria bacterium CG1_02_37_22</name>
    <dbReference type="NCBI Taxonomy" id="1805209"/>
    <lineage>
        <taxon>Bacteria</taxon>
        <taxon>Candidatus Gottesmaniibacteriota</taxon>
    </lineage>
</organism>
<dbReference type="PROSITE" id="PS00627">
    <property type="entry name" value="GHMP_KINASES_ATP"/>
    <property type="match status" value="1"/>
</dbReference>
<name>A0A1J4TM74_9BACT</name>
<evidence type="ECO:0000259" key="13">
    <source>
        <dbReference type="Pfam" id="PF00288"/>
    </source>
</evidence>
<dbReference type="InterPro" id="IPR014721">
    <property type="entry name" value="Ribsml_uS5_D2-typ_fold_subgr"/>
</dbReference>
<dbReference type="InterPro" id="IPR006203">
    <property type="entry name" value="GHMP_knse_ATP-bd_CS"/>
</dbReference>
<dbReference type="AlphaFoldDB" id="A0A1J4TM74"/>
<keyword evidence="11" id="KW-0443">Lipid metabolism</keyword>
<keyword evidence="5" id="KW-0444">Lipid biosynthesis</keyword>
<keyword evidence="8" id="KW-0418">Kinase</keyword>
<dbReference type="GO" id="GO:0004496">
    <property type="term" value="F:mevalonate kinase activity"/>
    <property type="evidence" value="ECO:0007669"/>
    <property type="project" value="UniProtKB-EC"/>
</dbReference>
<evidence type="ECO:0000313" key="15">
    <source>
        <dbReference type="EMBL" id="OIO12914.1"/>
    </source>
</evidence>
<dbReference type="InterPro" id="IPR006205">
    <property type="entry name" value="Mev_gal_kin"/>
</dbReference>
<dbReference type="GO" id="GO:0005829">
    <property type="term" value="C:cytosol"/>
    <property type="evidence" value="ECO:0007669"/>
    <property type="project" value="TreeGrafter"/>
</dbReference>
<dbReference type="EC" id="2.7.1.36" evidence="3"/>
<evidence type="ECO:0000256" key="1">
    <source>
        <dbReference type="ARBA" id="ARBA00004496"/>
    </source>
</evidence>
<dbReference type="Pfam" id="PF10509">
    <property type="entry name" value="GalKase_gal_bdg"/>
    <property type="match status" value="1"/>
</dbReference>
<evidence type="ECO:0000259" key="14">
    <source>
        <dbReference type="Pfam" id="PF10509"/>
    </source>
</evidence>
<feature type="domain" description="GHMP kinase N-terminal" evidence="13">
    <location>
        <begin position="59"/>
        <end position="146"/>
    </location>
</feature>
<accession>A0A1J4TM74</accession>
<evidence type="ECO:0000256" key="7">
    <source>
        <dbReference type="ARBA" id="ARBA00022741"/>
    </source>
</evidence>
<evidence type="ECO:0000256" key="12">
    <source>
        <dbReference type="ARBA" id="ARBA00029438"/>
    </source>
</evidence>
<keyword evidence="9" id="KW-0067">ATP-binding</keyword>
<keyword evidence="7" id="KW-0547">Nucleotide-binding</keyword>
<feature type="domain" description="Galactokinase N-terminal" evidence="14">
    <location>
        <begin position="3"/>
        <end position="38"/>
    </location>
</feature>
<sequence>MKVTVSAPGKIHLLGEHVVVYGYPALLSSIDKRLYVTVETSLKGRLGHISIISPEDNKLVHSAVEIYKKKYPAVDFPSLKINISSQIPVGAGLGSSAALSAAIIGALMKAVNNIWNPVRINELSYEVEKLAHGNPSGADNTTVVFGELVWYRREFDFLKSIWTLPVLSYKIPKFAILNSGRPAESTKEMVNLVKGNYTKKRRLFENIFSDQEKQVKKILLGMKEGNINFLKQAIEKGERNLEKIGVVGERAIKIIKYIHKLGGVAKICGAGGVKEGSGIILCYHENLSKLKLVEDVYNVHLSNISLASEGIRIEH</sequence>
<dbReference type="InterPro" id="IPR006204">
    <property type="entry name" value="GHMP_kinase_N_dom"/>
</dbReference>
<evidence type="ECO:0000256" key="9">
    <source>
        <dbReference type="ARBA" id="ARBA00022840"/>
    </source>
</evidence>
<dbReference type="GO" id="GO:0005975">
    <property type="term" value="P:carbohydrate metabolic process"/>
    <property type="evidence" value="ECO:0007669"/>
    <property type="project" value="UniProtKB-ARBA"/>
</dbReference>
<evidence type="ECO:0000256" key="3">
    <source>
        <dbReference type="ARBA" id="ARBA00012103"/>
    </source>
</evidence>
<dbReference type="InterPro" id="IPR036554">
    <property type="entry name" value="GHMP_kinase_C_sf"/>
</dbReference>
<reference evidence="15 16" key="1">
    <citation type="journal article" date="2016" name="Environ. Microbiol.">
        <title>Genomic resolution of a cold subsurface aquifer community provides metabolic insights for novel microbes adapted to high CO concentrations.</title>
        <authorList>
            <person name="Probst A.J."/>
            <person name="Castelle C.J."/>
            <person name="Singh A."/>
            <person name="Brown C.T."/>
            <person name="Anantharaman K."/>
            <person name="Sharon I."/>
            <person name="Hug L.A."/>
            <person name="Burstein D."/>
            <person name="Emerson J.B."/>
            <person name="Thomas B.C."/>
            <person name="Banfield J.F."/>
        </authorList>
    </citation>
    <scope>NUCLEOTIDE SEQUENCE [LARGE SCALE GENOMIC DNA]</scope>
    <source>
        <strain evidence="15">CG1_02_37_22</strain>
    </source>
</reference>
<dbReference type="Proteomes" id="UP000183120">
    <property type="component" value="Unassembled WGS sequence"/>
</dbReference>
<evidence type="ECO:0000256" key="11">
    <source>
        <dbReference type="ARBA" id="ARBA00023098"/>
    </source>
</evidence>